<dbReference type="RefSeq" id="WP_314004196.1">
    <property type="nucleotide sequence ID" value="NZ_JASJOT010000039.1"/>
</dbReference>
<evidence type="ECO:0000313" key="5">
    <source>
        <dbReference type="Proteomes" id="UP001228581"/>
    </source>
</evidence>
<dbReference type="InterPro" id="IPR013728">
    <property type="entry name" value="BT_3987-like_N"/>
</dbReference>
<dbReference type="PROSITE" id="PS51257">
    <property type="entry name" value="PROKAR_LIPOPROTEIN"/>
    <property type="match status" value="1"/>
</dbReference>
<comment type="caution">
    <text evidence="4">The sequence shown here is derived from an EMBL/GenBank/DDBJ whole genome shotgun (WGS) entry which is preliminary data.</text>
</comment>
<proteinExistence type="predicted"/>
<feature type="chain" id="PRO_5046351578" evidence="1">
    <location>
        <begin position="24"/>
        <end position="298"/>
    </location>
</feature>
<keyword evidence="5" id="KW-1185">Reference proteome</keyword>
<dbReference type="Pfam" id="PF14274">
    <property type="entry name" value="BT_3044-like_C"/>
    <property type="match status" value="1"/>
</dbReference>
<dbReference type="Proteomes" id="UP001228581">
    <property type="component" value="Unassembled WGS sequence"/>
</dbReference>
<feature type="domain" description="BT-3987-like N-terminal" evidence="2">
    <location>
        <begin position="65"/>
        <end position="158"/>
    </location>
</feature>
<gene>
    <name evidence="4" type="ORF">QNI19_34305</name>
</gene>
<keyword evidence="1" id="KW-0732">Signal</keyword>
<evidence type="ECO:0000259" key="3">
    <source>
        <dbReference type="Pfam" id="PF14274"/>
    </source>
</evidence>
<evidence type="ECO:0000256" key="1">
    <source>
        <dbReference type="SAM" id="SignalP"/>
    </source>
</evidence>
<reference evidence="4 5" key="1">
    <citation type="submission" date="2023-05" db="EMBL/GenBank/DDBJ databases">
        <authorList>
            <person name="Zhang X."/>
        </authorList>
    </citation>
    <scope>NUCLEOTIDE SEQUENCE [LARGE SCALE GENOMIC DNA]</scope>
    <source>
        <strain evidence="4 5">DM2B3-1</strain>
    </source>
</reference>
<evidence type="ECO:0000259" key="2">
    <source>
        <dbReference type="Pfam" id="PF08522"/>
    </source>
</evidence>
<dbReference type="InterPro" id="IPR025371">
    <property type="entry name" value="BT_3044-like_C"/>
</dbReference>
<sequence length="298" mass="32989">MRFNIFKYLCLLVLPVAATSCLDGDPMNMPPDGTSPIVLMTYNPDGGTTVNSGLQYFGNSALLYDPEETTFTATYAATIQGTVNKDVAFTIDTPEEALDDYLATDKITYQMLPDSTYEFVNTTATIKSGEKYAEFQIKFYLDKIDFTKDYMLPVTAVNDAGLPTSSNHGFVYFHVVGNPYAGAYVSTYKLERQTATGVDVYNQVEDPKILIAEDKKILKQQAGTSVFGNPNIKFLLSVNEDNTVNIESDPEAVEAGITITPSSTPSTYDPVKKTFHLYYEYTSGAGLYRRFSETLVKK</sequence>
<evidence type="ECO:0000313" key="4">
    <source>
        <dbReference type="EMBL" id="MDJ1498066.1"/>
    </source>
</evidence>
<dbReference type="Pfam" id="PF08522">
    <property type="entry name" value="BT_3987-like_N"/>
    <property type="match status" value="1"/>
</dbReference>
<dbReference type="EMBL" id="JASJOT010000039">
    <property type="protein sequence ID" value="MDJ1498066.1"/>
    <property type="molecule type" value="Genomic_DNA"/>
</dbReference>
<dbReference type="Gene3D" id="2.60.40.1740">
    <property type="entry name" value="hypothetical protein (bacova_03559)"/>
    <property type="match status" value="1"/>
</dbReference>
<feature type="domain" description="BT-3044-like C-terminal" evidence="3">
    <location>
        <begin position="178"/>
        <end position="295"/>
    </location>
</feature>
<accession>A0ABT7CX24</accession>
<name>A0ABT7CX24_9BACT</name>
<feature type="signal peptide" evidence="1">
    <location>
        <begin position="1"/>
        <end position="23"/>
    </location>
</feature>
<protein>
    <submittedName>
        <fullName evidence="4">DUF1735 domain-containing protein</fullName>
    </submittedName>
</protein>
<organism evidence="4 5">
    <name type="scientific">Xanthocytophaga flava</name>
    <dbReference type="NCBI Taxonomy" id="3048013"/>
    <lineage>
        <taxon>Bacteria</taxon>
        <taxon>Pseudomonadati</taxon>
        <taxon>Bacteroidota</taxon>
        <taxon>Cytophagia</taxon>
        <taxon>Cytophagales</taxon>
        <taxon>Rhodocytophagaceae</taxon>
        <taxon>Xanthocytophaga</taxon>
    </lineage>
</organism>